<name>A0ACD1FI62_MYCFR</name>
<reference evidence="1" key="1">
    <citation type="submission" date="2021-07" db="EMBL/GenBank/DDBJ databases">
        <title>Complete Genome Sequences of Mycobacterium farcinogenes Isolated from Clinical Specimens from Patients in Thailand.</title>
        <authorList>
            <person name="Sodsai P."/>
        </authorList>
    </citation>
    <scope>NUCLEOTIDE SEQUENCE</scope>
    <source>
        <strain evidence="1">BKK/CU-MFGFA-001</strain>
    </source>
</reference>
<sequence>MMTHPRFAVNRGAVPLPPPLWSEILGPFADRVPFPISCGCSMWRRRGVGPAVYYVGHEGYICMDGRTDADLAVHPADPVAVPRLMIASALWWTHVDHVYDRVRAASSGNLGRPARKRRTASTDVEVTAYATKSGAEVRIDGPSGSGKSALAAQLQELWGDAVTDHYRHRNGGECLRLSTINVQPPIFDVAENNGLMPKFRRNGSLNA</sequence>
<keyword evidence="2" id="KW-1185">Reference proteome</keyword>
<dbReference type="Proteomes" id="UP000825598">
    <property type="component" value="Chromosome"/>
</dbReference>
<evidence type="ECO:0000313" key="1">
    <source>
        <dbReference type="EMBL" id="QZH66738.1"/>
    </source>
</evidence>
<proteinExistence type="predicted"/>
<organism evidence="1 2">
    <name type="scientific">Mycolicibacterium farcinogenes</name>
    <name type="common">Mycobacterium farcinogenes</name>
    <dbReference type="NCBI Taxonomy" id="1802"/>
    <lineage>
        <taxon>Bacteria</taxon>
        <taxon>Bacillati</taxon>
        <taxon>Actinomycetota</taxon>
        <taxon>Actinomycetes</taxon>
        <taxon>Mycobacteriales</taxon>
        <taxon>Mycobacteriaceae</taxon>
        <taxon>Mycolicibacterium</taxon>
    </lineage>
</organism>
<gene>
    <name evidence="1" type="ORF">K6L26_03330</name>
</gene>
<protein>
    <submittedName>
        <fullName evidence="1">Uncharacterized protein</fullName>
    </submittedName>
</protein>
<dbReference type="EMBL" id="CP081673">
    <property type="protein sequence ID" value="QZH66738.1"/>
    <property type="molecule type" value="Genomic_DNA"/>
</dbReference>
<accession>A0ACD1FI62</accession>
<evidence type="ECO:0000313" key="2">
    <source>
        <dbReference type="Proteomes" id="UP000825598"/>
    </source>
</evidence>